<protein>
    <submittedName>
        <fullName evidence="3">Uncharacterized protein DUF3617</fullName>
    </submittedName>
</protein>
<dbReference type="Pfam" id="PF12276">
    <property type="entry name" value="DUF3617"/>
    <property type="match status" value="1"/>
</dbReference>
<feature type="region of interest" description="Disordered" evidence="1">
    <location>
        <begin position="148"/>
        <end position="176"/>
    </location>
</feature>
<keyword evidence="4" id="KW-1185">Reference proteome</keyword>
<gene>
    <name evidence="3" type="ORF">EDC26_104123</name>
</gene>
<evidence type="ECO:0000256" key="2">
    <source>
        <dbReference type="SAM" id="SignalP"/>
    </source>
</evidence>
<feature type="signal peptide" evidence="2">
    <location>
        <begin position="1"/>
        <end position="22"/>
    </location>
</feature>
<dbReference type="Proteomes" id="UP000295525">
    <property type="component" value="Unassembled WGS sequence"/>
</dbReference>
<organism evidence="3 4">
    <name type="scientific">Paralcaligenes ureilyticus</name>
    <dbReference type="NCBI Taxonomy" id="627131"/>
    <lineage>
        <taxon>Bacteria</taxon>
        <taxon>Pseudomonadati</taxon>
        <taxon>Pseudomonadota</taxon>
        <taxon>Betaproteobacteria</taxon>
        <taxon>Burkholderiales</taxon>
        <taxon>Alcaligenaceae</taxon>
        <taxon>Paralcaligenes</taxon>
    </lineage>
</organism>
<feature type="chain" id="PRO_5020496374" evidence="2">
    <location>
        <begin position="23"/>
        <end position="176"/>
    </location>
</feature>
<evidence type="ECO:0000256" key="1">
    <source>
        <dbReference type="SAM" id="MobiDB-lite"/>
    </source>
</evidence>
<sequence>MRRSLVSLLLFAIVSYGGTAWAADQMKPGLWEMAIKSGLLKSMPTLTPQQIKKMQDMGIKVPKMSDGGMVSEVCITKEMAARDTPPTAGIKSMGCESKDYRHNGTKYSLDIVCNGPDMKGQGRMEGTFSSDEAFTSTYQFKGLAHGQPIDQSSETTGKWISDDCGSVQPMDMEGQK</sequence>
<accession>A0A4R3M8Q7</accession>
<comment type="caution">
    <text evidence="3">The sequence shown here is derived from an EMBL/GenBank/DDBJ whole genome shotgun (WGS) entry which is preliminary data.</text>
</comment>
<dbReference type="EMBL" id="SMAJ01000004">
    <property type="protein sequence ID" value="TCT08963.1"/>
    <property type="molecule type" value="Genomic_DNA"/>
</dbReference>
<dbReference type="RefSeq" id="WP_132581054.1">
    <property type="nucleotide sequence ID" value="NZ_SMAJ01000004.1"/>
</dbReference>
<dbReference type="OrthoDB" id="8536404at2"/>
<keyword evidence="2" id="KW-0732">Signal</keyword>
<evidence type="ECO:0000313" key="4">
    <source>
        <dbReference type="Proteomes" id="UP000295525"/>
    </source>
</evidence>
<dbReference type="AlphaFoldDB" id="A0A4R3M8Q7"/>
<name>A0A4R3M8Q7_9BURK</name>
<reference evidence="3 4" key="1">
    <citation type="submission" date="2019-03" db="EMBL/GenBank/DDBJ databases">
        <title>Genomic Encyclopedia of Type Strains, Phase IV (KMG-IV): sequencing the most valuable type-strain genomes for metagenomic binning, comparative biology and taxonomic classification.</title>
        <authorList>
            <person name="Goeker M."/>
        </authorList>
    </citation>
    <scope>NUCLEOTIDE SEQUENCE [LARGE SCALE GENOMIC DNA]</scope>
    <source>
        <strain evidence="3 4">DSM 24591</strain>
    </source>
</reference>
<feature type="compositionally biased region" description="Polar residues" evidence="1">
    <location>
        <begin position="149"/>
        <end position="158"/>
    </location>
</feature>
<evidence type="ECO:0000313" key="3">
    <source>
        <dbReference type="EMBL" id="TCT08963.1"/>
    </source>
</evidence>
<proteinExistence type="predicted"/>
<dbReference type="InterPro" id="IPR022061">
    <property type="entry name" value="DUF3617"/>
</dbReference>